<feature type="non-terminal residue" evidence="2">
    <location>
        <position position="81"/>
    </location>
</feature>
<dbReference type="Proteomes" id="UP000681720">
    <property type="component" value="Unassembled WGS sequence"/>
</dbReference>
<organism evidence="2 4">
    <name type="scientific">Rotaria magnacalcarata</name>
    <dbReference type="NCBI Taxonomy" id="392030"/>
    <lineage>
        <taxon>Eukaryota</taxon>
        <taxon>Metazoa</taxon>
        <taxon>Spiralia</taxon>
        <taxon>Gnathifera</taxon>
        <taxon>Rotifera</taxon>
        <taxon>Eurotatoria</taxon>
        <taxon>Bdelloidea</taxon>
        <taxon>Philodinida</taxon>
        <taxon>Philodinidae</taxon>
        <taxon>Rotaria</taxon>
    </lineage>
</organism>
<evidence type="ECO:0000313" key="3">
    <source>
        <dbReference type="EMBL" id="CAF4861414.1"/>
    </source>
</evidence>
<protein>
    <submittedName>
        <fullName evidence="2">Uncharacterized protein</fullName>
    </submittedName>
</protein>
<dbReference type="InterPro" id="IPR015915">
    <property type="entry name" value="Kelch-typ_b-propeller"/>
</dbReference>
<dbReference type="Gene3D" id="2.130.10.80">
    <property type="entry name" value="Galactose oxidase/kelch, beta-propeller"/>
    <property type="match status" value="1"/>
</dbReference>
<dbReference type="EMBL" id="CAJOBJ010165129">
    <property type="protein sequence ID" value="CAF4861414.1"/>
    <property type="molecule type" value="Genomic_DNA"/>
</dbReference>
<sequence>SEIYDPLSKMWTLASNMLLSRIQHGATLLSSGKVLATGGNILPVGELYDYSSDTWTPVDKTSSERFQHTATVLLSGDVLIA</sequence>
<dbReference type="InterPro" id="IPR037293">
    <property type="entry name" value="Gal_Oxidase_central_sf"/>
</dbReference>
<evidence type="ECO:0000313" key="4">
    <source>
        <dbReference type="Proteomes" id="UP000681967"/>
    </source>
</evidence>
<dbReference type="EMBL" id="CAJOBI010103809">
    <property type="protein sequence ID" value="CAF4600213.1"/>
    <property type="molecule type" value="Genomic_DNA"/>
</dbReference>
<gene>
    <name evidence="2" type="ORF">BYL167_LOCUS49040</name>
    <name evidence="3" type="ORF">GIL414_LOCUS49908</name>
    <name evidence="1" type="ORF">SMN809_LOCUS39048</name>
</gene>
<reference evidence="2" key="1">
    <citation type="submission" date="2021-02" db="EMBL/GenBank/DDBJ databases">
        <authorList>
            <person name="Nowell W R."/>
        </authorList>
    </citation>
    <scope>NUCLEOTIDE SEQUENCE</scope>
</reference>
<name>A0A8S3BNV4_9BILA</name>
<dbReference type="Proteomes" id="UP000681967">
    <property type="component" value="Unassembled WGS sequence"/>
</dbReference>
<accession>A0A8S3BNV4</accession>
<dbReference type="Proteomes" id="UP000676336">
    <property type="component" value="Unassembled WGS sequence"/>
</dbReference>
<feature type="non-terminal residue" evidence="2">
    <location>
        <position position="1"/>
    </location>
</feature>
<evidence type="ECO:0000313" key="2">
    <source>
        <dbReference type="EMBL" id="CAF4822069.1"/>
    </source>
</evidence>
<dbReference type="EMBL" id="CAJOBH010144914">
    <property type="protein sequence ID" value="CAF4822069.1"/>
    <property type="molecule type" value="Genomic_DNA"/>
</dbReference>
<dbReference type="SUPFAM" id="SSF117281">
    <property type="entry name" value="Kelch motif"/>
    <property type="match status" value="1"/>
</dbReference>
<comment type="caution">
    <text evidence="2">The sequence shown here is derived from an EMBL/GenBank/DDBJ whole genome shotgun (WGS) entry which is preliminary data.</text>
</comment>
<evidence type="ECO:0000313" key="1">
    <source>
        <dbReference type="EMBL" id="CAF4600213.1"/>
    </source>
</evidence>
<dbReference type="AlphaFoldDB" id="A0A8S3BNV4"/>
<proteinExistence type="predicted"/>